<evidence type="ECO:0000313" key="6">
    <source>
        <dbReference type="Proteomes" id="UP000553957"/>
    </source>
</evidence>
<organism evidence="4 5">
    <name type="scientific">Kribbella sandramycini</name>
    <dbReference type="NCBI Taxonomy" id="60450"/>
    <lineage>
        <taxon>Bacteria</taxon>
        <taxon>Bacillati</taxon>
        <taxon>Actinomycetota</taxon>
        <taxon>Actinomycetes</taxon>
        <taxon>Propionibacteriales</taxon>
        <taxon>Kribbellaceae</taxon>
        <taxon>Kribbella</taxon>
    </lineage>
</organism>
<evidence type="ECO:0000313" key="3">
    <source>
        <dbReference type="EMBL" id="MBB6568711.1"/>
    </source>
</evidence>
<dbReference type="RefSeq" id="WP_171670023.1">
    <property type="nucleotide sequence ID" value="NZ_BAAAGT010000012.1"/>
</dbReference>
<reference evidence="3 6" key="2">
    <citation type="submission" date="2020-08" db="EMBL/GenBank/DDBJ databases">
        <title>Sequencing the genomes of 1000 actinobacteria strains.</title>
        <authorList>
            <person name="Klenk H.-P."/>
        </authorList>
    </citation>
    <scope>NUCLEOTIDE SEQUENCE [LARGE SCALE GENOMIC DNA]</scope>
    <source>
        <strain evidence="3 6">DSM 15626</strain>
    </source>
</reference>
<sequence>MPTGLTKDVGWNIGVSKTVPYTADEVWAFVMSPAGVAVWLGEGAELTDGATYETVDGTVGEVRSLHAHGRVRLTWQPADWSHETTVQVTVTGSGSKAVLRFHQERLADAAERERQRAHWAAVMTAVVARLDGGE</sequence>
<dbReference type="AlphaFoldDB" id="A0A7Y4NWT0"/>
<keyword evidence="5" id="KW-1185">Reference proteome</keyword>
<comment type="similarity">
    <text evidence="1">Belongs to the AHA1 family.</text>
</comment>
<evidence type="ECO:0000313" key="4">
    <source>
        <dbReference type="EMBL" id="NOL38706.1"/>
    </source>
</evidence>
<evidence type="ECO:0000259" key="2">
    <source>
        <dbReference type="Pfam" id="PF08327"/>
    </source>
</evidence>
<dbReference type="InterPro" id="IPR013538">
    <property type="entry name" value="ASHA1/2-like_C"/>
</dbReference>
<evidence type="ECO:0000313" key="5">
    <source>
        <dbReference type="Proteomes" id="UP000534306"/>
    </source>
</evidence>
<evidence type="ECO:0000256" key="1">
    <source>
        <dbReference type="ARBA" id="ARBA00006817"/>
    </source>
</evidence>
<dbReference type="Pfam" id="PF08327">
    <property type="entry name" value="AHSA1"/>
    <property type="match status" value="1"/>
</dbReference>
<name>A0A7Y4NWT0_9ACTN</name>
<dbReference type="InterPro" id="IPR023393">
    <property type="entry name" value="START-like_dom_sf"/>
</dbReference>
<dbReference type="Proteomes" id="UP000553957">
    <property type="component" value="Unassembled WGS sequence"/>
</dbReference>
<reference evidence="4 5" key="1">
    <citation type="submission" date="2020-05" db="EMBL/GenBank/DDBJ databases">
        <title>Genome sequence of Kribbella sandramycini ATCC 39419.</title>
        <authorList>
            <person name="Maclea K.S."/>
            <person name="Fair J.L."/>
        </authorList>
    </citation>
    <scope>NUCLEOTIDE SEQUENCE [LARGE SCALE GENOMIC DNA]</scope>
    <source>
        <strain evidence="4 5">ATCC 39419</strain>
    </source>
</reference>
<accession>A0A7Y4NWT0</accession>
<dbReference type="EMBL" id="JACHKF010000001">
    <property type="protein sequence ID" value="MBB6568711.1"/>
    <property type="molecule type" value="Genomic_DNA"/>
</dbReference>
<dbReference type="Gene3D" id="3.30.530.20">
    <property type="match status" value="1"/>
</dbReference>
<dbReference type="SUPFAM" id="SSF55961">
    <property type="entry name" value="Bet v1-like"/>
    <property type="match status" value="1"/>
</dbReference>
<protein>
    <submittedName>
        <fullName evidence="3">Activator of HSP90 ATPase</fullName>
    </submittedName>
    <submittedName>
        <fullName evidence="4">SRPBCC domain-containing protein</fullName>
    </submittedName>
</protein>
<proteinExistence type="inferred from homology"/>
<dbReference type="Proteomes" id="UP000534306">
    <property type="component" value="Unassembled WGS sequence"/>
</dbReference>
<feature type="domain" description="Activator of Hsp90 ATPase homologue 1/2-like C-terminal" evidence="2">
    <location>
        <begin position="21"/>
        <end position="125"/>
    </location>
</feature>
<comment type="caution">
    <text evidence="4">The sequence shown here is derived from an EMBL/GenBank/DDBJ whole genome shotgun (WGS) entry which is preliminary data.</text>
</comment>
<dbReference type="EMBL" id="JABJRC010000001">
    <property type="protein sequence ID" value="NOL38706.1"/>
    <property type="molecule type" value="Genomic_DNA"/>
</dbReference>
<gene>
    <name evidence="3" type="ORF">HNR71_004348</name>
    <name evidence="4" type="ORF">HPO96_00450</name>
</gene>